<evidence type="ECO:0000259" key="2">
    <source>
        <dbReference type="Pfam" id="PF23336"/>
    </source>
</evidence>
<dbReference type="AlphaFoldDB" id="A0A9Q4C4R4"/>
<evidence type="ECO:0000259" key="1">
    <source>
        <dbReference type="Pfam" id="PF19138"/>
    </source>
</evidence>
<dbReference type="EMBL" id="RKLV01000008">
    <property type="protein sequence ID" value="MCX2819438.1"/>
    <property type="molecule type" value="Genomic_DNA"/>
</dbReference>
<dbReference type="Pfam" id="PF23336">
    <property type="entry name" value="HTH_TbsP_C"/>
    <property type="match status" value="1"/>
</dbReference>
<evidence type="ECO:0000313" key="3">
    <source>
        <dbReference type="EMBL" id="MCX2819438.1"/>
    </source>
</evidence>
<comment type="caution">
    <text evidence="3">The sequence shown here is derived from an EMBL/GenBank/DDBJ whole genome shotgun (WGS) entry which is preliminary data.</text>
</comment>
<dbReference type="InterPro" id="IPR056163">
    <property type="entry name" value="TbsP_C"/>
</dbReference>
<sequence>MNTSLTGIDGDDMVRRSMEESGGELRLLQVSPAVLSRYVKVLSEEEGSVEVRALVGEGALKDVMDDFLVASAASDLIKQGRLELLSTPDDSRRSLVFVGDSEVMSFVDVGDEIGAVSTDDDEIVSRASDLFGSMWENGEEFGIRTPPASRIRETLREDIGEDTQEDFDGILGILETAKGDGEGLDEITVALLAAARNEILLYDISKWGEDSGVASKATFSRKKTEMEDNGLIDTENVPIDIGRPRLRLKFADESLHEAPLEDVVDTAKRAME</sequence>
<gene>
    <name evidence="3" type="ORF">EGH25_08755</name>
</gene>
<organism evidence="3 4">
    <name type="scientific">Halorutilus salinus</name>
    <dbReference type="NCBI Taxonomy" id="2487751"/>
    <lineage>
        <taxon>Archaea</taxon>
        <taxon>Methanobacteriati</taxon>
        <taxon>Methanobacteriota</taxon>
        <taxon>Stenosarchaea group</taxon>
        <taxon>Halobacteria</taxon>
        <taxon>Halorutilales</taxon>
        <taxon>Halorutilaceae</taxon>
        <taxon>Halorutilus</taxon>
    </lineage>
</organism>
<name>A0A9Q4C4R4_9EURY</name>
<protein>
    <submittedName>
        <fullName evidence="3">DUF5821 family protein</fullName>
    </submittedName>
</protein>
<reference evidence="3" key="1">
    <citation type="submission" date="2022-09" db="EMBL/GenBank/DDBJ databases">
        <title>Haloadaptaus new haloarchaeum isolated from saline soil.</title>
        <authorList>
            <person name="Duran-Viseras A."/>
            <person name="Sanchez-Porro C."/>
            <person name="Ventosa A."/>
        </authorList>
    </citation>
    <scope>NUCLEOTIDE SEQUENCE</scope>
    <source>
        <strain evidence="3">F3-133</strain>
    </source>
</reference>
<dbReference type="Proteomes" id="UP001149411">
    <property type="component" value="Unassembled WGS sequence"/>
</dbReference>
<accession>A0A9Q4C4R4</accession>
<evidence type="ECO:0000313" key="4">
    <source>
        <dbReference type="Proteomes" id="UP001149411"/>
    </source>
</evidence>
<feature type="domain" description="Transcriptional regulator TbsP-like C-terminal" evidence="2">
    <location>
        <begin position="147"/>
        <end position="267"/>
    </location>
</feature>
<dbReference type="InterPro" id="IPR043859">
    <property type="entry name" value="TbsP-like_N"/>
</dbReference>
<keyword evidence="4" id="KW-1185">Reference proteome</keyword>
<proteinExistence type="predicted"/>
<dbReference type="Pfam" id="PF19138">
    <property type="entry name" value="TbsP_N"/>
    <property type="match status" value="1"/>
</dbReference>
<feature type="domain" description="Transcriptional regulator TbsP N-terminal" evidence="1">
    <location>
        <begin position="9"/>
        <end position="146"/>
    </location>
</feature>
<dbReference type="NCBIfam" id="NF047393">
    <property type="entry name" value="TransRegTbspHalo"/>
    <property type="match status" value="1"/>
</dbReference>
<dbReference type="RefSeq" id="WP_266087694.1">
    <property type="nucleotide sequence ID" value="NZ_RKLV01000008.1"/>
</dbReference>